<dbReference type="AlphaFoldDB" id="A0AAV7PZM4"/>
<reference evidence="2" key="1">
    <citation type="journal article" date="2022" name="bioRxiv">
        <title>Sequencing and chromosome-scale assembly of the giantPleurodeles waltlgenome.</title>
        <authorList>
            <person name="Brown T."/>
            <person name="Elewa A."/>
            <person name="Iarovenko S."/>
            <person name="Subramanian E."/>
            <person name="Araus A.J."/>
            <person name="Petzold A."/>
            <person name="Susuki M."/>
            <person name="Suzuki K.-i.T."/>
            <person name="Hayashi T."/>
            <person name="Toyoda A."/>
            <person name="Oliveira C."/>
            <person name="Osipova E."/>
            <person name="Leigh N.D."/>
            <person name="Simon A."/>
            <person name="Yun M.H."/>
        </authorList>
    </citation>
    <scope>NUCLEOTIDE SEQUENCE</scope>
    <source>
        <strain evidence="2">20211129_DDA</strain>
        <tissue evidence="2">Liver</tissue>
    </source>
</reference>
<sequence length="119" mass="12694">MSPEYTPSELQRAGAQERLKSRDRANGTASLPHRSVEAYINKEEGTTKGTPLGTSQHPRQSTLPAHSLLVAPVPAAEQAPGAKGAIEEKMTTPTSSMNTPLAWMALVVLLGIGEYLDTQ</sequence>
<organism evidence="2 3">
    <name type="scientific">Pleurodeles waltl</name>
    <name type="common">Iberian ribbed newt</name>
    <dbReference type="NCBI Taxonomy" id="8319"/>
    <lineage>
        <taxon>Eukaryota</taxon>
        <taxon>Metazoa</taxon>
        <taxon>Chordata</taxon>
        <taxon>Craniata</taxon>
        <taxon>Vertebrata</taxon>
        <taxon>Euteleostomi</taxon>
        <taxon>Amphibia</taxon>
        <taxon>Batrachia</taxon>
        <taxon>Caudata</taxon>
        <taxon>Salamandroidea</taxon>
        <taxon>Salamandridae</taxon>
        <taxon>Pleurodelinae</taxon>
        <taxon>Pleurodeles</taxon>
    </lineage>
</organism>
<feature type="compositionally biased region" description="Basic and acidic residues" evidence="1">
    <location>
        <begin position="15"/>
        <end position="25"/>
    </location>
</feature>
<accession>A0AAV7PZM4</accession>
<dbReference type="EMBL" id="JANPWB010000011">
    <property type="protein sequence ID" value="KAJ1132364.1"/>
    <property type="molecule type" value="Genomic_DNA"/>
</dbReference>
<dbReference type="Proteomes" id="UP001066276">
    <property type="component" value="Chromosome 7"/>
</dbReference>
<gene>
    <name evidence="2" type="ORF">NDU88_010678</name>
</gene>
<feature type="region of interest" description="Disordered" evidence="1">
    <location>
        <begin position="1"/>
        <end position="60"/>
    </location>
</feature>
<feature type="compositionally biased region" description="Polar residues" evidence="1">
    <location>
        <begin position="47"/>
        <end position="60"/>
    </location>
</feature>
<keyword evidence="3" id="KW-1185">Reference proteome</keyword>
<evidence type="ECO:0000313" key="2">
    <source>
        <dbReference type="EMBL" id="KAJ1132364.1"/>
    </source>
</evidence>
<comment type="caution">
    <text evidence="2">The sequence shown here is derived from an EMBL/GenBank/DDBJ whole genome shotgun (WGS) entry which is preliminary data.</text>
</comment>
<name>A0AAV7PZM4_PLEWA</name>
<evidence type="ECO:0000256" key="1">
    <source>
        <dbReference type="SAM" id="MobiDB-lite"/>
    </source>
</evidence>
<evidence type="ECO:0000313" key="3">
    <source>
        <dbReference type="Proteomes" id="UP001066276"/>
    </source>
</evidence>
<feature type="compositionally biased region" description="Basic and acidic residues" evidence="1">
    <location>
        <begin position="34"/>
        <end position="46"/>
    </location>
</feature>
<proteinExistence type="predicted"/>
<protein>
    <submittedName>
        <fullName evidence="2">Uncharacterized protein</fullName>
    </submittedName>
</protein>